<dbReference type="RefSeq" id="WP_141164701.1">
    <property type="nucleotide sequence ID" value="NZ_VHQG01000005.1"/>
</dbReference>
<reference evidence="3 4" key="1">
    <citation type="submission" date="2019-06" db="EMBL/GenBank/DDBJ databases">
        <authorList>
            <person name="Li F."/>
        </authorList>
    </citation>
    <scope>NUCLEOTIDE SEQUENCE [LARGE SCALE GENOMIC DNA]</scope>
    <source>
        <strain evidence="3 4">10F1D-1</strain>
    </source>
</reference>
<dbReference type="InterPro" id="IPR050237">
    <property type="entry name" value="ATP-dep_AMP-bd_enzyme"/>
</dbReference>
<dbReference type="Proteomes" id="UP000316252">
    <property type="component" value="Unassembled WGS sequence"/>
</dbReference>
<comment type="caution">
    <text evidence="3">The sequence shown here is derived from an EMBL/GenBank/DDBJ whole genome shotgun (WGS) entry which is preliminary data.</text>
</comment>
<evidence type="ECO:0000313" key="3">
    <source>
        <dbReference type="EMBL" id="TPW74123.1"/>
    </source>
</evidence>
<accession>A0A506XWW4</accession>
<organism evidence="3 4">
    <name type="scientific">Schumannella soli</name>
    <dbReference type="NCBI Taxonomy" id="2590779"/>
    <lineage>
        <taxon>Bacteria</taxon>
        <taxon>Bacillati</taxon>
        <taxon>Actinomycetota</taxon>
        <taxon>Actinomycetes</taxon>
        <taxon>Micrococcales</taxon>
        <taxon>Microbacteriaceae</taxon>
        <taxon>Schumannella</taxon>
    </lineage>
</organism>
<dbReference type="AlphaFoldDB" id="A0A506XWW4"/>
<gene>
    <name evidence="3" type="ORF">FJ657_15890</name>
</gene>
<dbReference type="PANTHER" id="PTHR43767:SF1">
    <property type="entry name" value="NONRIBOSOMAL PEPTIDE SYNTHASE PES1 (EUROFUNG)-RELATED"/>
    <property type="match status" value="1"/>
</dbReference>
<dbReference type="InterPro" id="IPR042099">
    <property type="entry name" value="ANL_N_sf"/>
</dbReference>
<dbReference type="InterPro" id="IPR020845">
    <property type="entry name" value="AMP-binding_CS"/>
</dbReference>
<feature type="domain" description="AMP-binding enzyme C-terminal" evidence="2">
    <location>
        <begin position="331"/>
        <end position="407"/>
    </location>
</feature>
<dbReference type="Pfam" id="PF13193">
    <property type="entry name" value="AMP-binding_C"/>
    <property type="match status" value="1"/>
</dbReference>
<proteinExistence type="predicted"/>
<dbReference type="GO" id="GO:0016877">
    <property type="term" value="F:ligase activity, forming carbon-sulfur bonds"/>
    <property type="evidence" value="ECO:0007669"/>
    <property type="project" value="UniProtKB-ARBA"/>
</dbReference>
<dbReference type="OrthoDB" id="9803968at2"/>
<dbReference type="Gene3D" id="3.40.50.12780">
    <property type="entry name" value="N-terminal domain of ligase-like"/>
    <property type="match status" value="1"/>
</dbReference>
<dbReference type="EMBL" id="VHQG01000005">
    <property type="protein sequence ID" value="TPW74123.1"/>
    <property type="molecule type" value="Genomic_DNA"/>
</dbReference>
<dbReference type="SUPFAM" id="SSF56801">
    <property type="entry name" value="Acetyl-CoA synthetase-like"/>
    <property type="match status" value="1"/>
</dbReference>
<sequence>MTRPLQVLEHGADVFAALRAALSGGPAILPLAAGERADAPALADLPAEVEQKVALVVQTSGSTGRPKRVALSADAILANAGASQAALGGPGQWILALPTHYIAGLNVLSRSLAAGTEPVTVPGEHFTAASFVAAARTLSIPERFVALVPAQLQTLLDDRAALAELRRFQRVLVGGQATPRALLERAEDAGVAVSRSYGSSETSGGCVYDGVPIGTTAVRIVDGEVQLGGPSLAEGYLGDPELTADRFVTDAGQRWYRTADGGRLEPLGDAATGSTSGPAPEKASDVAARLDVAAPSAAAPASASALVRLVVTGRLDDVIISGGVKVALAAVERALRELPGLTDAVVVAAADERWGEVPVAFTAAAAELVDDAALADAIAEVGRRLGAASRPRVIVRRAPLPLLASGKPDRAALRREAAAR</sequence>
<dbReference type="InterPro" id="IPR025110">
    <property type="entry name" value="AMP-bd_C"/>
</dbReference>
<protein>
    <submittedName>
        <fullName evidence="3">AMP-binding protein</fullName>
    </submittedName>
</protein>
<evidence type="ECO:0000259" key="2">
    <source>
        <dbReference type="Pfam" id="PF13193"/>
    </source>
</evidence>
<dbReference type="InterPro" id="IPR000873">
    <property type="entry name" value="AMP-dep_synth/lig_dom"/>
</dbReference>
<dbReference type="PANTHER" id="PTHR43767">
    <property type="entry name" value="LONG-CHAIN-FATTY-ACID--COA LIGASE"/>
    <property type="match status" value="1"/>
</dbReference>
<dbReference type="Pfam" id="PF00501">
    <property type="entry name" value="AMP-binding"/>
    <property type="match status" value="1"/>
</dbReference>
<keyword evidence="4" id="KW-1185">Reference proteome</keyword>
<evidence type="ECO:0000313" key="4">
    <source>
        <dbReference type="Proteomes" id="UP000316252"/>
    </source>
</evidence>
<dbReference type="Gene3D" id="3.30.300.30">
    <property type="match status" value="1"/>
</dbReference>
<dbReference type="InterPro" id="IPR045851">
    <property type="entry name" value="AMP-bd_C_sf"/>
</dbReference>
<evidence type="ECO:0000259" key="1">
    <source>
        <dbReference type="Pfam" id="PF00501"/>
    </source>
</evidence>
<feature type="domain" description="AMP-dependent synthetase/ligase" evidence="1">
    <location>
        <begin position="46"/>
        <end position="237"/>
    </location>
</feature>
<name>A0A506XWW4_9MICO</name>
<dbReference type="PROSITE" id="PS00455">
    <property type="entry name" value="AMP_BINDING"/>
    <property type="match status" value="1"/>
</dbReference>